<dbReference type="InterPro" id="IPR015943">
    <property type="entry name" value="WD40/YVTN_repeat-like_dom_sf"/>
</dbReference>
<dbReference type="GO" id="GO:0003743">
    <property type="term" value="F:translation initiation factor activity"/>
    <property type="evidence" value="ECO:0007669"/>
    <property type="project" value="TreeGrafter"/>
</dbReference>
<dbReference type="PANTHER" id="PTHR19877">
    <property type="entry name" value="EUKARYOTIC TRANSLATION INITIATION FACTOR 3 SUBUNIT I"/>
    <property type="match status" value="1"/>
</dbReference>
<dbReference type="GO" id="GO:0002183">
    <property type="term" value="P:cytoplasmic translational initiation"/>
    <property type="evidence" value="ECO:0007669"/>
    <property type="project" value="TreeGrafter"/>
</dbReference>
<dbReference type="PROSITE" id="PS50082">
    <property type="entry name" value="WD_REPEATS_2"/>
    <property type="match status" value="1"/>
</dbReference>
<dbReference type="EMBL" id="RBNI01017937">
    <property type="protein sequence ID" value="RUO97441.1"/>
    <property type="molecule type" value="Genomic_DNA"/>
</dbReference>
<gene>
    <name evidence="6" type="ORF">BC936DRAFT_140800</name>
</gene>
<protein>
    <recommendedName>
        <fullName evidence="4">Serine-threonine kinase receptor-associated protein</fullName>
    </recommendedName>
</protein>
<accession>A0A433A3Z1</accession>
<dbReference type="Gene3D" id="2.130.10.10">
    <property type="entry name" value="YVTN repeat-like/Quinoprotein amine dehydrogenase"/>
    <property type="match status" value="1"/>
</dbReference>
<dbReference type="AlphaFoldDB" id="A0A433A3Z1"/>
<evidence type="ECO:0000256" key="3">
    <source>
        <dbReference type="ARBA" id="ARBA00038394"/>
    </source>
</evidence>
<sequence length="111" mass="12427">MGWKPIRVVEVREGVKGMSRLKTNERGVPPGAIVREYSTSTLLITGSADNSVKLWEVRTGRCLKTWEFKTAVKRVEFTEEGDMALCVSEQRMGFPGAVTILEINPDIDAER</sequence>
<proteinExistence type="inferred from homology"/>
<comment type="caution">
    <text evidence="6">The sequence shown here is derived from an EMBL/GenBank/DDBJ whole genome shotgun (WGS) entry which is preliminary data.</text>
</comment>
<keyword evidence="2" id="KW-0677">Repeat</keyword>
<dbReference type="PROSITE" id="PS00678">
    <property type="entry name" value="WD_REPEATS_1"/>
    <property type="match status" value="1"/>
</dbReference>
<dbReference type="GO" id="GO:0071541">
    <property type="term" value="C:eukaryotic translation initiation factor 3 complex, eIF3m"/>
    <property type="evidence" value="ECO:0007669"/>
    <property type="project" value="TreeGrafter"/>
</dbReference>
<dbReference type="PANTHER" id="PTHR19877:SF1">
    <property type="entry name" value="EUKARYOTIC TRANSLATION INITIATION FACTOR 3 SUBUNIT I"/>
    <property type="match status" value="1"/>
</dbReference>
<feature type="non-terminal residue" evidence="6">
    <location>
        <position position="111"/>
    </location>
</feature>
<reference evidence="6 7" key="1">
    <citation type="journal article" date="2018" name="New Phytol.">
        <title>Phylogenomics of Endogonaceae and evolution of mycorrhizas within Mucoromycota.</title>
        <authorList>
            <person name="Chang Y."/>
            <person name="Desiro A."/>
            <person name="Na H."/>
            <person name="Sandor L."/>
            <person name="Lipzen A."/>
            <person name="Clum A."/>
            <person name="Barry K."/>
            <person name="Grigoriev I.V."/>
            <person name="Martin F.M."/>
            <person name="Stajich J.E."/>
            <person name="Smith M.E."/>
            <person name="Bonito G."/>
            <person name="Spatafora J.W."/>
        </authorList>
    </citation>
    <scope>NUCLEOTIDE SEQUENCE [LARGE SCALE GENOMIC DNA]</scope>
    <source>
        <strain evidence="6 7">GMNB39</strain>
    </source>
</reference>
<evidence type="ECO:0000256" key="5">
    <source>
        <dbReference type="PROSITE-ProRule" id="PRU00221"/>
    </source>
</evidence>
<feature type="repeat" description="WD" evidence="5">
    <location>
        <begin position="42"/>
        <end position="65"/>
    </location>
</feature>
<keyword evidence="1 5" id="KW-0853">WD repeat</keyword>
<dbReference type="SUPFAM" id="SSF50998">
    <property type="entry name" value="Quinoprotein alcohol dehydrogenase-like"/>
    <property type="match status" value="1"/>
</dbReference>
<evidence type="ECO:0000256" key="1">
    <source>
        <dbReference type="ARBA" id="ARBA00022574"/>
    </source>
</evidence>
<evidence type="ECO:0000313" key="7">
    <source>
        <dbReference type="Proteomes" id="UP000268093"/>
    </source>
</evidence>
<dbReference type="InterPro" id="IPR001680">
    <property type="entry name" value="WD40_rpt"/>
</dbReference>
<evidence type="ECO:0000256" key="2">
    <source>
        <dbReference type="ARBA" id="ARBA00022737"/>
    </source>
</evidence>
<dbReference type="OrthoDB" id="24966at2759"/>
<comment type="similarity">
    <text evidence="3">Belongs to the WD repeat STRAP family.</text>
</comment>
<keyword evidence="7" id="KW-1185">Reference proteome</keyword>
<evidence type="ECO:0000313" key="6">
    <source>
        <dbReference type="EMBL" id="RUO97441.1"/>
    </source>
</evidence>
<evidence type="ECO:0000256" key="4">
    <source>
        <dbReference type="ARBA" id="ARBA00040390"/>
    </source>
</evidence>
<organism evidence="6 7">
    <name type="scientific">Jimgerdemannia flammicorona</name>
    <dbReference type="NCBI Taxonomy" id="994334"/>
    <lineage>
        <taxon>Eukaryota</taxon>
        <taxon>Fungi</taxon>
        <taxon>Fungi incertae sedis</taxon>
        <taxon>Mucoromycota</taxon>
        <taxon>Mucoromycotina</taxon>
        <taxon>Endogonomycetes</taxon>
        <taxon>Endogonales</taxon>
        <taxon>Endogonaceae</taxon>
        <taxon>Jimgerdemannia</taxon>
    </lineage>
</organism>
<name>A0A433A3Z1_9FUNG</name>
<dbReference type="InterPro" id="IPR011047">
    <property type="entry name" value="Quinoprotein_ADH-like_sf"/>
</dbReference>
<dbReference type="GO" id="GO:0003723">
    <property type="term" value="F:RNA binding"/>
    <property type="evidence" value="ECO:0007669"/>
    <property type="project" value="TreeGrafter"/>
</dbReference>
<dbReference type="InterPro" id="IPR019775">
    <property type="entry name" value="WD40_repeat_CS"/>
</dbReference>
<dbReference type="Proteomes" id="UP000268093">
    <property type="component" value="Unassembled WGS sequence"/>
</dbReference>